<dbReference type="GO" id="GO:0032543">
    <property type="term" value="P:mitochondrial translation"/>
    <property type="evidence" value="ECO:0007669"/>
    <property type="project" value="UniProtKB-UniRule"/>
</dbReference>
<dbReference type="InterPro" id="IPR023631">
    <property type="entry name" value="Amidase_dom"/>
</dbReference>
<reference evidence="2" key="1">
    <citation type="submission" date="2020-11" db="EMBL/GenBank/DDBJ databases">
        <authorList>
            <person name="Tran Van P."/>
        </authorList>
    </citation>
    <scope>NUCLEOTIDE SEQUENCE</scope>
</reference>
<feature type="active site" description="Charge relay system" evidence="1">
    <location>
        <position position="97"/>
    </location>
</feature>
<comment type="catalytic activity">
    <reaction evidence="1">
        <text>L-glutamyl-tRNA(Gln) + L-glutamine + ATP + H2O = L-glutaminyl-tRNA(Gln) + L-glutamate + ADP + phosphate + H(+)</text>
        <dbReference type="Rhea" id="RHEA:17521"/>
        <dbReference type="Rhea" id="RHEA-COMP:9681"/>
        <dbReference type="Rhea" id="RHEA-COMP:9684"/>
        <dbReference type="ChEBI" id="CHEBI:15377"/>
        <dbReference type="ChEBI" id="CHEBI:15378"/>
        <dbReference type="ChEBI" id="CHEBI:29985"/>
        <dbReference type="ChEBI" id="CHEBI:30616"/>
        <dbReference type="ChEBI" id="CHEBI:43474"/>
        <dbReference type="ChEBI" id="CHEBI:58359"/>
        <dbReference type="ChEBI" id="CHEBI:78520"/>
        <dbReference type="ChEBI" id="CHEBI:78521"/>
        <dbReference type="ChEBI" id="CHEBI:456216"/>
        <dbReference type="EC" id="6.3.5.7"/>
    </reaction>
</comment>
<comment type="function">
    <text evidence="1">Allows the formation of correctly charged Gln-tRNA(Gln) through the transamidation of misacylated Glu-tRNA(Gln) in the mitochondria. The reaction takes place in the presence of glutamine and ATP through an activated gamma-phospho-Glu-tRNA(Gln).</text>
</comment>
<feature type="active site" description="Acyl-ester intermediate" evidence="1">
    <location>
        <position position="121"/>
    </location>
</feature>
<comment type="subunit">
    <text evidence="1">Subunit of the heterotrimeric GatCAB amidotransferase (AdT) complex, composed of A, B and C subunits.</text>
</comment>
<dbReference type="Gene3D" id="3.90.1300.10">
    <property type="entry name" value="Amidase signature (AS) domain"/>
    <property type="match status" value="1"/>
</dbReference>
<dbReference type="AlphaFoldDB" id="A0A7R8W735"/>
<keyword evidence="1" id="KW-0496">Mitochondrion</keyword>
<dbReference type="GO" id="GO:0050567">
    <property type="term" value="F:glutaminyl-tRNA synthase (glutamine-hydrolyzing) activity"/>
    <property type="evidence" value="ECO:0007669"/>
    <property type="project" value="UniProtKB-UniRule"/>
</dbReference>
<dbReference type="Pfam" id="PF01425">
    <property type="entry name" value="Amidase"/>
    <property type="match status" value="2"/>
</dbReference>
<comment type="similarity">
    <text evidence="1">Belongs to the amidase family. GatA subfamily.</text>
</comment>
<dbReference type="GO" id="GO:0005739">
    <property type="term" value="C:mitochondrion"/>
    <property type="evidence" value="ECO:0007669"/>
    <property type="project" value="UniProtKB-SubCell"/>
</dbReference>
<comment type="caution">
    <text evidence="1">Lacks conserved residue(s) required for the propagation of feature annotation.</text>
</comment>
<comment type="subcellular location">
    <subcellularLocation>
        <location evidence="1">Mitochondrion</location>
    </subcellularLocation>
</comment>
<dbReference type="SUPFAM" id="SSF75304">
    <property type="entry name" value="Amidase signature (AS) enzymes"/>
    <property type="match status" value="1"/>
</dbReference>
<dbReference type="EC" id="6.3.5.7" evidence="1"/>
<dbReference type="HAMAP" id="MF_00120">
    <property type="entry name" value="GatA"/>
    <property type="match status" value="1"/>
</dbReference>
<dbReference type="OrthoDB" id="421993at2759"/>
<keyword evidence="1" id="KW-0547">Nucleotide-binding</keyword>
<keyword evidence="1" id="KW-0067">ATP-binding</keyword>
<dbReference type="InterPro" id="IPR004412">
    <property type="entry name" value="GatA"/>
</dbReference>
<proteinExistence type="inferred from homology"/>
<evidence type="ECO:0000256" key="1">
    <source>
        <dbReference type="HAMAP-Rule" id="MF_03150"/>
    </source>
</evidence>
<evidence type="ECO:0000313" key="2">
    <source>
        <dbReference type="EMBL" id="CAD7224990.1"/>
    </source>
</evidence>
<dbReference type="GO" id="GO:0030956">
    <property type="term" value="C:glutamyl-tRNA(Gln) amidotransferase complex"/>
    <property type="evidence" value="ECO:0007669"/>
    <property type="project" value="UniProtKB-UniRule"/>
</dbReference>
<dbReference type="GO" id="GO:0005524">
    <property type="term" value="F:ATP binding"/>
    <property type="evidence" value="ECO:0007669"/>
    <property type="project" value="UniProtKB-KW"/>
</dbReference>
<dbReference type="InterPro" id="IPR036928">
    <property type="entry name" value="AS_sf"/>
</dbReference>
<dbReference type="PANTHER" id="PTHR11895">
    <property type="entry name" value="TRANSAMIDASE"/>
    <property type="match status" value="1"/>
</dbReference>
<sequence>MLENYHPIYDATVVSRLKEAGAVIIGKTNMEEFAMGALGLGSIHGPMRNVWLSDIPQVAIHEISDSRVAMSADGVLFLSESEPSEAEAIDWYIAGGSSGGSALAVASGAVFAAIGSDTGGSTRNPAAYCGVVGYKPSYGLVSRHGLISLTNSLDVPGIIARCVEDVWTVLRATGGSDFTYDSTSVSSLFDEPDVPWNLPAGDSLTGVTVGIPEEYHVGGMSAEVLSTWDQVAGLIEDEGGTVVRVSLPHSDLALPTYAVLNACEVASNFARYDGIEFGHREPNQEASTEQLMAASRKYGFGDIVRGRILAGNFFLLKENFQQYLQQALKIRRLIQRDFQRVFASGCDFLLTPVTLSDAPTRNEVAENEKELFTSTMPDVCTMPANMAGLPAVSVPITLSKRGLPISLQLMGGYLEDRKLLTFARNLQNRLNFPQLILRDGVDNIAV</sequence>
<dbReference type="InterPro" id="IPR000120">
    <property type="entry name" value="Amidase"/>
</dbReference>
<organism evidence="2">
    <name type="scientific">Cyprideis torosa</name>
    <dbReference type="NCBI Taxonomy" id="163714"/>
    <lineage>
        <taxon>Eukaryota</taxon>
        <taxon>Metazoa</taxon>
        <taxon>Ecdysozoa</taxon>
        <taxon>Arthropoda</taxon>
        <taxon>Crustacea</taxon>
        <taxon>Oligostraca</taxon>
        <taxon>Ostracoda</taxon>
        <taxon>Podocopa</taxon>
        <taxon>Podocopida</taxon>
        <taxon>Cytherocopina</taxon>
        <taxon>Cytheroidea</taxon>
        <taxon>Cytherideidae</taxon>
        <taxon>Cyprideis</taxon>
    </lineage>
</organism>
<gene>
    <name evidence="2" type="ORF">CTOB1V02_LOCUS2939</name>
</gene>
<name>A0A7R8W735_9CRUS</name>
<keyword evidence="1" id="KW-0436">Ligase</keyword>
<accession>A0A7R8W735</accession>
<dbReference type="PANTHER" id="PTHR11895:SF7">
    <property type="entry name" value="GLUTAMYL-TRNA(GLN) AMIDOTRANSFERASE SUBUNIT A, MITOCHONDRIAL"/>
    <property type="match status" value="1"/>
</dbReference>
<dbReference type="EMBL" id="OB660480">
    <property type="protein sequence ID" value="CAD7224990.1"/>
    <property type="molecule type" value="Genomic_DNA"/>
</dbReference>
<protein>
    <recommendedName>
        <fullName evidence="1">Glutamyl-tRNA(Gln) amidotransferase subunit A, mitochondrial</fullName>
        <shortName evidence="1">Glu-AdT subunit A</shortName>
        <ecNumber evidence="1">6.3.5.7</ecNumber>
    </recommendedName>
</protein>
<dbReference type="GO" id="GO:0070681">
    <property type="term" value="P:glutaminyl-tRNAGln biosynthesis via transamidation"/>
    <property type="evidence" value="ECO:0007669"/>
    <property type="project" value="UniProtKB-UniRule"/>
</dbReference>
<keyword evidence="1" id="KW-0648">Protein biosynthesis</keyword>